<gene>
    <name evidence="2" type="ORF">MONAX_5E021681</name>
</gene>
<name>A0A5E4AAR5_MARMO</name>
<accession>A0A5E4AAR5</accession>
<proteinExistence type="predicted"/>
<evidence type="ECO:0000256" key="1">
    <source>
        <dbReference type="SAM" id="MobiDB-lite"/>
    </source>
</evidence>
<feature type="compositionally biased region" description="Basic residues" evidence="1">
    <location>
        <begin position="49"/>
        <end position="58"/>
    </location>
</feature>
<comment type="caution">
    <text evidence="2">The sequence shown here is derived from an EMBL/GenBank/DDBJ whole genome shotgun (WGS) entry which is preliminary data.</text>
</comment>
<organism evidence="2 3">
    <name type="scientific">Marmota monax</name>
    <name type="common">Woodchuck</name>
    <dbReference type="NCBI Taxonomy" id="9995"/>
    <lineage>
        <taxon>Eukaryota</taxon>
        <taxon>Metazoa</taxon>
        <taxon>Chordata</taxon>
        <taxon>Craniata</taxon>
        <taxon>Vertebrata</taxon>
        <taxon>Euteleostomi</taxon>
        <taxon>Mammalia</taxon>
        <taxon>Eutheria</taxon>
        <taxon>Euarchontoglires</taxon>
        <taxon>Glires</taxon>
        <taxon>Rodentia</taxon>
        <taxon>Sciuromorpha</taxon>
        <taxon>Sciuridae</taxon>
        <taxon>Xerinae</taxon>
        <taxon>Marmotini</taxon>
        <taxon>Marmota</taxon>
    </lineage>
</organism>
<dbReference type="Proteomes" id="UP000335636">
    <property type="component" value="Unassembled WGS sequence"/>
</dbReference>
<reference evidence="2" key="1">
    <citation type="submission" date="2019-04" db="EMBL/GenBank/DDBJ databases">
        <authorList>
            <person name="Alioto T."/>
            <person name="Alioto T."/>
        </authorList>
    </citation>
    <scope>NUCLEOTIDE SEQUENCE [LARGE SCALE GENOMIC DNA]</scope>
</reference>
<feature type="region of interest" description="Disordered" evidence="1">
    <location>
        <begin position="29"/>
        <end position="64"/>
    </location>
</feature>
<dbReference type="AlphaFoldDB" id="A0A5E4AAR5"/>
<evidence type="ECO:0000313" key="2">
    <source>
        <dbReference type="EMBL" id="VTJ54393.1"/>
    </source>
</evidence>
<sequence>MRRSWKAGRSRERAGGALGCGGEQAALGFRRRVHHRDELERQPSAKGESRKRRLKKTTNKQQQQKQLIALPCIFLPGNEAHLLGYFPISHTWLSPPEGGEARAIATSDPRVATK</sequence>
<protein>
    <submittedName>
        <fullName evidence="2">Uncharacterized protein</fullName>
    </submittedName>
</protein>
<dbReference type="EMBL" id="CABDUW010000037">
    <property type="protein sequence ID" value="VTJ54393.1"/>
    <property type="molecule type" value="Genomic_DNA"/>
</dbReference>
<keyword evidence="3" id="KW-1185">Reference proteome</keyword>
<evidence type="ECO:0000313" key="3">
    <source>
        <dbReference type="Proteomes" id="UP000335636"/>
    </source>
</evidence>